<comment type="similarity">
    <text evidence="1">Belongs to the asparaginase 1 family.</text>
</comment>
<evidence type="ECO:0000313" key="9">
    <source>
        <dbReference type="Proteomes" id="UP000064137"/>
    </source>
</evidence>
<evidence type="ECO:0000256" key="2">
    <source>
        <dbReference type="PIRSR" id="PIRSR001220-1"/>
    </source>
</evidence>
<protein>
    <submittedName>
        <fullName evidence="8">L-asparaginase 1</fullName>
    </submittedName>
</protein>
<dbReference type="PROSITE" id="PS51732">
    <property type="entry name" value="ASN_GLN_ASE_3"/>
    <property type="match status" value="1"/>
</dbReference>
<dbReference type="PIRSF" id="PIRSF001220">
    <property type="entry name" value="L-ASNase_gatD"/>
    <property type="match status" value="1"/>
</dbReference>
<dbReference type="EMBL" id="CP013987">
    <property type="protein sequence ID" value="ALZ86722.1"/>
    <property type="molecule type" value="Genomic_DNA"/>
</dbReference>
<feature type="domain" description="Asparaginase/glutaminase C-terminal" evidence="7">
    <location>
        <begin position="203"/>
        <end position="318"/>
    </location>
</feature>
<dbReference type="SFLD" id="SFLDS00057">
    <property type="entry name" value="Glutaminase/Asparaginase"/>
    <property type="match status" value="1"/>
</dbReference>
<evidence type="ECO:0000259" key="7">
    <source>
        <dbReference type="Pfam" id="PF17763"/>
    </source>
</evidence>
<dbReference type="InterPro" id="IPR027474">
    <property type="entry name" value="L-asparaginase_N"/>
</dbReference>
<dbReference type="SMART" id="SM00870">
    <property type="entry name" value="Asparaginase"/>
    <property type="match status" value="1"/>
</dbReference>
<dbReference type="KEGG" id="por:APT59_21820"/>
<dbReference type="GO" id="GO:0004067">
    <property type="term" value="F:asparaginase activity"/>
    <property type="evidence" value="ECO:0007669"/>
    <property type="project" value="UniProtKB-UniRule"/>
</dbReference>
<proteinExistence type="inferred from homology"/>
<dbReference type="InterPro" id="IPR041725">
    <property type="entry name" value="L-asparaginase_I"/>
</dbReference>
<evidence type="ECO:0000313" key="8">
    <source>
        <dbReference type="EMBL" id="ALZ86722.1"/>
    </source>
</evidence>
<evidence type="ECO:0000256" key="3">
    <source>
        <dbReference type="PIRSR" id="PIRSR001220-2"/>
    </source>
</evidence>
<evidence type="ECO:0000256" key="1">
    <source>
        <dbReference type="ARBA" id="ARBA00010518"/>
    </source>
</evidence>
<dbReference type="PROSITE" id="PS00144">
    <property type="entry name" value="ASN_GLN_ASE_1"/>
    <property type="match status" value="1"/>
</dbReference>
<reference evidence="8 9" key="1">
    <citation type="submission" date="2016-01" db="EMBL/GenBank/DDBJ databases">
        <title>Annotation of Pseudomonas oryzihabitans USDA-ARS-USMARC-56511.</title>
        <authorList>
            <person name="Harhay G.P."/>
            <person name="Harhay D.M."/>
            <person name="Smith T.P.L."/>
            <person name="Bono J.L."/>
            <person name="Heaton M.P."/>
            <person name="Clawson M.L."/>
            <person name="Chitko-Mckown C.G."/>
            <person name="Capik S.F."/>
            <person name="DeDonder K.D."/>
            <person name="Apley M.D."/>
            <person name="Lubbers B.V."/>
            <person name="White B.J."/>
            <person name="Larson R.L."/>
        </authorList>
    </citation>
    <scope>NUCLEOTIDE SEQUENCE [LARGE SCALE GENOMIC DNA]</scope>
    <source>
        <strain evidence="8 9">USDA-ARS-USMARC-56511</strain>
    </source>
</reference>
<dbReference type="InterPro" id="IPR036152">
    <property type="entry name" value="Asp/glu_Ase-like_sf"/>
</dbReference>
<dbReference type="Gene3D" id="3.40.50.1170">
    <property type="entry name" value="L-asparaginase, N-terminal domain"/>
    <property type="match status" value="1"/>
</dbReference>
<dbReference type="InterPro" id="IPR040919">
    <property type="entry name" value="Asparaginase_C"/>
</dbReference>
<organism evidence="8 9">
    <name type="scientific">Pseudomonas oryzihabitans</name>
    <dbReference type="NCBI Taxonomy" id="47885"/>
    <lineage>
        <taxon>Bacteria</taxon>
        <taxon>Pseudomonadati</taxon>
        <taxon>Pseudomonadota</taxon>
        <taxon>Gammaproteobacteria</taxon>
        <taxon>Pseudomonadales</taxon>
        <taxon>Pseudomonadaceae</taxon>
        <taxon>Pseudomonas</taxon>
    </lineage>
</organism>
<dbReference type="PIRSF" id="PIRSF500176">
    <property type="entry name" value="L_ASNase"/>
    <property type="match status" value="1"/>
</dbReference>
<accession>A0A0U4WMJ0</accession>
<feature type="active site" evidence="4">
    <location>
        <position position="14"/>
    </location>
</feature>
<feature type="active site" evidence="5">
    <location>
        <position position="93"/>
    </location>
</feature>
<dbReference type="Pfam" id="PF00710">
    <property type="entry name" value="Asparaginase"/>
    <property type="match status" value="1"/>
</dbReference>
<dbReference type="Pfam" id="PF17763">
    <property type="entry name" value="Asparaginase_C"/>
    <property type="match status" value="1"/>
</dbReference>
<dbReference type="SUPFAM" id="SSF53774">
    <property type="entry name" value="Glutaminase/Asparaginase"/>
    <property type="match status" value="1"/>
</dbReference>
<dbReference type="InterPro" id="IPR020827">
    <property type="entry name" value="Asparaginase/glutaminase_AS1"/>
</dbReference>
<dbReference type="InterPro" id="IPR027473">
    <property type="entry name" value="L-asparaginase_C"/>
</dbReference>
<feature type="domain" description="L-asparaginase N-terminal" evidence="6">
    <location>
        <begin position="6"/>
        <end position="180"/>
    </location>
</feature>
<name>A0A0U4WMJ0_9PSED</name>
<evidence type="ECO:0000256" key="5">
    <source>
        <dbReference type="PROSITE-ProRule" id="PRU10100"/>
    </source>
</evidence>
<dbReference type="PANTHER" id="PTHR11707">
    <property type="entry name" value="L-ASPARAGINASE"/>
    <property type="match status" value="1"/>
</dbReference>
<feature type="binding site" evidence="3">
    <location>
        <begin position="93"/>
        <end position="94"/>
    </location>
    <ligand>
        <name>substrate</name>
    </ligand>
</feature>
<dbReference type="InterPro" id="IPR037152">
    <property type="entry name" value="L-asparaginase_N_sf"/>
</dbReference>
<dbReference type="InterPro" id="IPR006034">
    <property type="entry name" value="Asparaginase/glutaminase-like"/>
</dbReference>
<feature type="active site" description="O-isoaspartyl threonine intermediate" evidence="2">
    <location>
        <position position="14"/>
    </location>
</feature>
<evidence type="ECO:0000256" key="4">
    <source>
        <dbReference type="PROSITE-ProRule" id="PRU10099"/>
    </source>
</evidence>
<dbReference type="OrthoDB" id="9788068at2"/>
<dbReference type="Proteomes" id="UP000064137">
    <property type="component" value="Chromosome"/>
</dbReference>
<dbReference type="PRINTS" id="PR00139">
    <property type="entry name" value="ASNGLNASE"/>
</dbReference>
<gene>
    <name evidence="8" type="ORF">APT59_21820</name>
</gene>
<feature type="binding site" evidence="3">
    <location>
        <position position="60"/>
    </location>
    <ligand>
        <name>substrate</name>
    </ligand>
</feature>
<dbReference type="Gene3D" id="3.40.50.40">
    <property type="match status" value="1"/>
</dbReference>
<evidence type="ECO:0000259" key="6">
    <source>
        <dbReference type="Pfam" id="PF00710"/>
    </source>
</evidence>
<dbReference type="AlphaFoldDB" id="A0A0U4WMJ0"/>
<dbReference type="RefSeq" id="WP_059316760.1">
    <property type="nucleotide sequence ID" value="NZ_CP013987.1"/>
</dbReference>
<dbReference type="GO" id="GO:0005829">
    <property type="term" value="C:cytosol"/>
    <property type="evidence" value="ECO:0007669"/>
    <property type="project" value="TreeGrafter"/>
</dbReference>
<dbReference type="CDD" id="cd08963">
    <property type="entry name" value="L-asparaginase_I"/>
    <property type="match status" value="1"/>
</dbReference>
<sequence>MTSPYLHILYTGGTIGMQATAAGLAPAAGFEARIEALLASRPELGDPAWRLEELLPLIDSANMAPAAWERMAQAIITAAADPACRGVLVLHGTDTLAYSAAALAFRLLGLAIPVLLTGSMLPAGVPDSDADGNLADSFAAFAGGLAPGVQVQFHEERLPAARCTKQASSGWKAFVASARPRSGDALVVPPAALRFDQPRQAVRVAVLPLFPGVDGATLRGLAGSGVQGLVLECYGSGTGPADDADFLAALAELRNAGIPVVALSQGARGTVELGTYAAGSGLADAGVISGRGMTREAALGKLHSLLGCGLERAAVAEWIGRNLCEEL</sequence>
<dbReference type="PROSITE" id="PS00917">
    <property type="entry name" value="ASN_GLN_ASE_2"/>
    <property type="match status" value="1"/>
</dbReference>
<dbReference type="PANTHER" id="PTHR11707:SF28">
    <property type="entry name" value="60 KDA LYSOPHOSPHOLIPASE"/>
    <property type="match status" value="1"/>
</dbReference>
<dbReference type="InterPro" id="IPR027475">
    <property type="entry name" value="Asparaginase/glutaminase_AS2"/>
</dbReference>
<dbReference type="GO" id="GO:0006520">
    <property type="term" value="P:amino acid metabolic process"/>
    <property type="evidence" value="ECO:0007669"/>
    <property type="project" value="InterPro"/>
</dbReference>